<evidence type="ECO:0000313" key="5">
    <source>
        <dbReference type="Proteomes" id="UP000196435"/>
    </source>
</evidence>
<dbReference type="NCBIfam" id="TIGR03696">
    <property type="entry name" value="Rhs_assc_core"/>
    <property type="match status" value="1"/>
</dbReference>
<accession>A0A1N6MX84</accession>
<reference evidence="5" key="2">
    <citation type="submission" date="2016-12" db="EMBL/GenBank/DDBJ databases">
        <authorList>
            <person name="Gaudriault S."/>
        </authorList>
    </citation>
    <scope>NUCLEOTIDE SEQUENCE [LARGE SCALE GENOMIC DNA]</scope>
    <source>
        <strain evidence="5">HGB1681 (deposited as PTA-6826 in the American Type Culture Collection)</strain>
    </source>
</reference>
<reference evidence="4" key="1">
    <citation type="submission" date="2016-12" db="EMBL/GenBank/DDBJ databases">
        <authorList>
            <person name="Song W.-J."/>
            <person name="Kurnit D.M."/>
        </authorList>
    </citation>
    <scope>NUCLEOTIDE SEQUENCE [LARGE SCALE GENOMIC DNA]</scope>
    <source>
        <strain evidence="4">HGB1681</strain>
    </source>
</reference>
<feature type="domain" description="Teneurin-like YD-shell" evidence="2">
    <location>
        <begin position="324"/>
        <end position="592"/>
    </location>
</feature>
<sequence length="764" mass="84846">MTPERRLTQLTAPDGKSITQYAYDVNGNRNEIKIATDNPEFPFLITTTQYNVANKPLSVTEPDGKTTTIQYDLLNRIDTVTSSSGRRTRTTYDPASRPVEIIDELANEHDASITRNLGAVVRETRNYSIDGFLEKLTDANKNTTTYKLDAFGRQSQTIYPDGSDDLHALNAMGREVGFQRRDKSQIWYEYDNLDRLISKKTKNQPTIRYDYDYSGHILSLTPSVNPEFAVSYTYDTAGRITSETTALFGTTQFVLDNNGNRVSMTLPPRVGGINVTNIYDTLNRITGVYQDSSTTALPIVNYTYDPTGRRTRAVYGDLQNPLAETTLNYNQASLPTTINHKWNGSQLNIGYQYNADRQKTRVTLSDKSFAPPALPDSNQTYKSNHLNQYTTINNSTPEYDKRGNLIKNGEWSYRYDTENKLISADKANIKLEFGYDALNRRITKKVTKDNAVTTYSYLSVGDQEMAMLSDTGPAKINNVYIYGAGLDEVVADITPRGQNFYFQDALGSTIALTNAKGEVIEKHGYTSYGLESSSGNNNAAFRFAGRRIDPETGLSYNRTRYYSPTLGRFLQTDPAGMLGGLNLYAYTGNDPVNFVDPTGQWGEVTNLVPGNQNMGTALESFNAGHYWDAGLYAGSAIGEALLTVATGGLSRAEGLVTQGGKAIAELPIIQRGMQGIYEFVAKSGKTYVGQSSDILKRLEQHFRSGKLLPGTPIKTTPVPGGKLQREIAEQKRIDDLGGVWRGNLENRVNPIGPKRRHLMEKADK</sequence>
<proteinExistence type="predicted"/>
<dbReference type="PANTHER" id="PTHR32305">
    <property type="match status" value="1"/>
</dbReference>
<evidence type="ECO:0000259" key="2">
    <source>
        <dbReference type="Pfam" id="PF25023"/>
    </source>
</evidence>
<dbReference type="EMBL" id="FTLG01000124">
    <property type="protein sequence ID" value="SIP73440.1"/>
    <property type="molecule type" value="Genomic_DNA"/>
</dbReference>
<evidence type="ECO:0000313" key="6">
    <source>
        <dbReference type="Proteomes" id="UP000224871"/>
    </source>
</evidence>
<evidence type="ECO:0000313" key="4">
    <source>
        <dbReference type="EMBL" id="SIP73440.1"/>
    </source>
</evidence>
<dbReference type="InterPro" id="IPR050708">
    <property type="entry name" value="T6SS_VgrG/RHS"/>
</dbReference>
<gene>
    <name evidence="3" type="ORF">Xinn_03335</name>
    <name evidence="4" type="ORF">XIS1_210024</name>
</gene>
<dbReference type="AlphaFoldDB" id="A0A1N6MX84"/>
<dbReference type="InterPro" id="IPR031325">
    <property type="entry name" value="RHS_repeat"/>
</dbReference>
<dbReference type="Gene3D" id="2.180.10.10">
    <property type="entry name" value="RHS repeat-associated core"/>
    <property type="match status" value="1"/>
</dbReference>
<dbReference type="Pfam" id="PF25023">
    <property type="entry name" value="TEN_YD-shell"/>
    <property type="match status" value="1"/>
</dbReference>
<organism evidence="4 5">
    <name type="scientific">Xenorhabdus innexi</name>
    <dbReference type="NCBI Taxonomy" id="290109"/>
    <lineage>
        <taxon>Bacteria</taxon>
        <taxon>Pseudomonadati</taxon>
        <taxon>Pseudomonadota</taxon>
        <taxon>Gammaproteobacteria</taxon>
        <taxon>Enterobacterales</taxon>
        <taxon>Morganellaceae</taxon>
        <taxon>Xenorhabdus</taxon>
    </lineage>
</organism>
<dbReference type="Proteomes" id="UP000196435">
    <property type="component" value="Unassembled WGS sequence"/>
</dbReference>
<dbReference type="RefSeq" id="WP_099137692.1">
    <property type="nucleotide sequence ID" value="NZ_CAWNQC010000255.1"/>
</dbReference>
<evidence type="ECO:0000256" key="1">
    <source>
        <dbReference type="ARBA" id="ARBA00022737"/>
    </source>
</evidence>
<keyword evidence="6" id="KW-1185">Reference proteome</keyword>
<dbReference type="OrthoDB" id="7030285at2"/>
<dbReference type="Pfam" id="PF05593">
    <property type="entry name" value="RHS_repeat"/>
    <property type="match status" value="1"/>
</dbReference>
<reference evidence="3 6" key="3">
    <citation type="journal article" date="2017" name="Nat. Microbiol.">
        <title>Natural product diversity associated with the nematode symbionts Photorhabdus and Xenorhabdus.</title>
        <authorList>
            <person name="Tobias N.J."/>
            <person name="Wolff H."/>
            <person name="Djahanschiri B."/>
            <person name="Grundmann F."/>
            <person name="Kronenwerth M."/>
            <person name="Shi Y.M."/>
            <person name="Simonyi S."/>
            <person name="Grun P."/>
            <person name="Shapiro-Ilan D."/>
            <person name="Pidot S.J."/>
            <person name="Stinear T.P."/>
            <person name="Ebersberger I."/>
            <person name="Bode H.B."/>
        </authorList>
    </citation>
    <scope>NUCLEOTIDE SEQUENCE [LARGE SCALE GENOMIC DNA]</scope>
    <source>
        <strain evidence="3 6">DSM 16336</strain>
    </source>
</reference>
<dbReference type="NCBIfam" id="TIGR01643">
    <property type="entry name" value="YD_repeat_2x"/>
    <property type="match status" value="1"/>
</dbReference>
<dbReference type="EMBL" id="NIBU01000056">
    <property type="protein sequence ID" value="PHM30359.1"/>
    <property type="molecule type" value="Genomic_DNA"/>
</dbReference>
<dbReference type="InterPro" id="IPR022385">
    <property type="entry name" value="Rhs_assc_core"/>
</dbReference>
<evidence type="ECO:0000313" key="3">
    <source>
        <dbReference type="EMBL" id="PHM30359.1"/>
    </source>
</evidence>
<keyword evidence="1" id="KW-0677">Repeat</keyword>
<name>A0A1N6MX84_9GAMM</name>
<dbReference type="InterPro" id="IPR056823">
    <property type="entry name" value="TEN-like_YD-shell"/>
</dbReference>
<dbReference type="PANTHER" id="PTHR32305:SF15">
    <property type="entry name" value="PROTEIN RHSA-RELATED"/>
    <property type="match status" value="1"/>
</dbReference>
<protein>
    <submittedName>
        <fullName evidence="3">YD repeat</fullName>
    </submittedName>
</protein>
<dbReference type="Proteomes" id="UP000224871">
    <property type="component" value="Unassembled WGS sequence"/>
</dbReference>
<dbReference type="InterPro" id="IPR006530">
    <property type="entry name" value="YD"/>
</dbReference>